<accession>A0A2J8CQQ4</accession>
<dbReference type="EMBL" id="MPSH01000008">
    <property type="protein sequence ID" value="PNH33508.1"/>
    <property type="molecule type" value="Genomic_DNA"/>
</dbReference>
<evidence type="ECO:0000313" key="1">
    <source>
        <dbReference type="EMBL" id="PNH33508.1"/>
    </source>
</evidence>
<name>A0A2J8CQQ4_VERDA</name>
<reference evidence="1 2" key="1">
    <citation type="submission" date="2017-12" db="EMBL/GenBank/DDBJ databases">
        <title>Comparative genomics yields insights into virulence evolution of Verticillium dahliae.</title>
        <authorList>
            <person name="Fan R."/>
            <person name="Armitage A.D."/>
            <person name="Cascant-Lopez E."/>
            <person name="Sobczyk M."/>
            <person name="Cockerton H.M."/>
            <person name="Harrison R.J."/>
        </authorList>
    </citation>
    <scope>NUCLEOTIDE SEQUENCE [LARGE SCALE GENOMIC DNA]</scope>
    <source>
        <strain evidence="1 2">12008</strain>
    </source>
</reference>
<dbReference type="AlphaFoldDB" id="A0A2J8CQQ4"/>
<sequence length="56" mass="6244">MNKLQSEQLKAFVASINQDIAKTFDYATRVEMRAAKGGTSKHSVLDQIKGFRETIA</sequence>
<gene>
    <name evidence="1" type="ORF">BJF96_g3140</name>
</gene>
<dbReference type="Gene3D" id="1.20.200.10">
    <property type="entry name" value="Fumarase/aspartase (Central domain)"/>
    <property type="match status" value="1"/>
</dbReference>
<proteinExistence type="predicted"/>
<protein>
    <submittedName>
        <fullName evidence="1">Uncharacterized protein</fullName>
    </submittedName>
</protein>
<comment type="caution">
    <text evidence="1">The sequence shown here is derived from an EMBL/GenBank/DDBJ whole genome shotgun (WGS) entry which is preliminary data.</text>
</comment>
<dbReference type="Proteomes" id="UP000236305">
    <property type="component" value="Unassembled WGS sequence"/>
</dbReference>
<evidence type="ECO:0000313" key="2">
    <source>
        <dbReference type="Proteomes" id="UP000236305"/>
    </source>
</evidence>
<dbReference type="Gene3D" id="1.10.40.30">
    <property type="entry name" value="Fumarase/aspartase (C-terminal domain)"/>
    <property type="match status" value="1"/>
</dbReference>
<organism evidence="1 2">
    <name type="scientific">Verticillium dahliae</name>
    <name type="common">Verticillium wilt</name>
    <dbReference type="NCBI Taxonomy" id="27337"/>
    <lineage>
        <taxon>Eukaryota</taxon>
        <taxon>Fungi</taxon>
        <taxon>Dikarya</taxon>
        <taxon>Ascomycota</taxon>
        <taxon>Pezizomycotina</taxon>
        <taxon>Sordariomycetes</taxon>
        <taxon>Hypocreomycetidae</taxon>
        <taxon>Glomerellales</taxon>
        <taxon>Plectosphaerellaceae</taxon>
        <taxon>Verticillium</taxon>
    </lineage>
</organism>